<dbReference type="Gene3D" id="3.20.20.140">
    <property type="entry name" value="Metal-dependent hydrolases"/>
    <property type="match status" value="1"/>
</dbReference>
<dbReference type="PIRSF" id="PIRSF038994">
    <property type="entry name" value="NagA"/>
    <property type="match status" value="1"/>
</dbReference>
<dbReference type="CDD" id="cd00854">
    <property type="entry name" value="NagA"/>
    <property type="match status" value="1"/>
</dbReference>
<dbReference type="InterPro" id="IPR011059">
    <property type="entry name" value="Metal-dep_hydrolase_composite"/>
</dbReference>
<evidence type="ECO:0000256" key="1">
    <source>
        <dbReference type="ARBA" id="ARBA00010716"/>
    </source>
</evidence>
<accession>A0ABT2LZ64</accession>
<dbReference type="SUPFAM" id="SSF51556">
    <property type="entry name" value="Metallo-dependent hydrolases"/>
    <property type="match status" value="1"/>
</dbReference>
<sequence length="411" mass="44768">MEIIKNGKVFTKNFTFEKADIILDKGEIKDIIYFGNNGDSTNNTSDISGSTDANNNKSDNNYTRIIDANGLMVIPGLVDIHFHGCVGSDFCDATLEAVEKMAEYEKEHGIAAICPATMTLPKQRLMEICKNAKEYKDIQMNTKSLEKNNEQVNTSEKLKAKLVGINLEGPFISPDRVGAQNPEYVQKPDAEMLQELIDESGNMVKLVTIAPEREGAIECISKLHDKVRFSVGHTMANYDEATLAYESGAKHATHLYNAMTGLNHRKPGVVGAARDAKNVTAELICDGVHIHPSVVRATFSMFGSDRVILISDSMRACGMPDGESELGGQVVIKKENEARLVTGELAGSVTNVYDCMVKAIEFGIPIADAIKAATYNPAKAIGVLDEFGTIEIGKKPGFVLVNEDFSINQVL</sequence>
<keyword evidence="3 5" id="KW-0378">Hydrolase</keyword>
<dbReference type="NCBIfam" id="TIGR00221">
    <property type="entry name" value="nagA"/>
    <property type="match status" value="1"/>
</dbReference>
<dbReference type="PANTHER" id="PTHR11113:SF14">
    <property type="entry name" value="N-ACETYLGLUCOSAMINE-6-PHOSPHATE DEACETYLASE"/>
    <property type="match status" value="1"/>
</dbReference>
<keyword evidence="2" id="KW-0479">Metal-binding</keyword>
<proteinExistence type="inferred from homology"/>
<dbReference type="InterPro" id="IPR003764">
    <property type="entry name" value="GlcNAc_6-P_deAcase"/>
</dbReference>
<evidence type="ECO:0000259" key="6">
    <source>
        <dbReference type="Pfam" id="PF01979"/>
    </source>
</evidence>
<dbReference type="Proteomes" id="UP001431199">
    <property type="component" value="Unassembled WGS sequence"/>
</dbReference>
<dbReference type="InterPro" id="IPR032466">
    <property type="entry name" value="Metal_Hydrolase"/>
</dbReference>
<evidence type="ECO:0000313" key="8">
    <source>
        <dbReference type="Proteomes" id="UP001431199"/>
    </source>
</evidence>
<dbReference type="GO" id="GO:0008448">
    <property type="term" value="F:N-acetylglucosamine-6-phosphate deacetylase activity"/>
    <property type="evidence" value="ECO:0007669"/>
    <property type="project" value="UniProtKB-EC"/>
</dbReference>
<evidence type="ECO:0000313" key="7">
    <source>
        <dbReference type="EMBL" id="MCT7398480.1"/>
    </source>
</evidence>
<comment type="caution">
    <text evidence="7">The sequence shown here is derived from an EMBL/GenBank/DDBJ whole genome shotgun (WGS) entry which is preliminary data.</text>
</comment>
<evidence type="ECO:0000256" key="4">
    <source>
        <dbReference type="ARBA" id="ARBA00023277"/>
    </source>
</evidence>
<organism evidence="7 8">
    <name type="scientific">Eubacterium album</name>
    <dbReference type="NCBI Taxonomy" id="2978477"/>
    <lineage>
        <taxon>Bacteria</taxon>
        <taxon>Bacillati</taxon>
        <taxon>Bacillota</taxon>
        <taxon>Clostridia</taxon>
        <taxon>Eubacteriales</taxon>
        <taxon>Eubacteriaceae</taxon>
        <taxon>Eubacterium</taxon>
    </lineage>
</organism>
<dbReference type="RefSeq" id="WP_260978501.1">
    <property type="nucleotide sequence ID" value="NZ_JAODBU010000004.1"/>
</dbReference>
<keyword evidence="8" id="KW-1185">Reference proteome</keyword>
<keyword evidence="4 5" id="KW-0119">Carbohydrate metabolism</keyword>
<reference evidence="7" key="1">
    <citation type="submission" date="2022-09" db="EMBL/GenBank/DDBJ databases">
        <title>Eubacterium sp. LFL-14 isolated from human feces.</title>
        <authorList>
            <person name="Liu F."/>
        </authorList>
    </citation>
    <scope>NUCLEOTIDE SEQUENCE</scope>
    <source>
        <strain evidence="7">LFL-14</strain>
    </source>
</reference>
<evidence type="ECO:0000256" key="2">
    <source>
        <dbReference type="ARBA" id="ARBA00022723"/>
    </source>
</evidence>
<feature type="domain" description="Amidohydrolase-related" evidence="6">
    <location>
        <begin position="72"/>
        <end position="406"/>
    </location>
</feature>
<dbReference type="Gene3D" id="2.30.40.10">
    <property type="entry name" value="Urease, subunit C, domain 1"/>
    <property type="match status" value="1"/>
</dbReference>
<dbReference type="EC" id="3.5.1.25" evidence="7"/>
<gene>
    <name evidence="7" type="primary">nagA</name>
    <name evidence="7" type="ORF">N5B56_05180</name>
</gene>
<protein>
    <submittedName>
        <fullName evidence="7">N-acetylglucosamine-6-phosphate deacetylase</fullName>
        <ecNumber evidence="7">3.5.1.25</ecNumber>
    </submittedName>
</protein>
<dbReference type="PANTHER" id="PTHR11113">
    <property type="entry name" value="N-ACETYLGLUCOSAMINE-6-PHOSPHATE DEACETYLASE"/>
    <property type="match status" value="1"/>
</dbReference>
<name>A0ABT2LZ64_9FIRM</name>
<evidence type="ECO:0000256" key="5">
    <source>
        <dbReference type="PIRNR" id="PIRNR038994"/>
    </source>
</evidence>
<dbReference type="SUPFAM" id="SSF51338">
    <property type="entry name" value="Composite domain of metallo-dependent hydrolases"/>
    <property type="match status" value="1"/>
</dbReference>
<dbReference type="EMBL" id="JAODBU010000004">
    <property type="protein sequence ID" value="MCT7398480.1"/>
    <property type="molecule type" value="Genomic_DNA"/>
</dbReference>
<comment type="similarity">
    <text evidence="1 5">Belongs to the metallo-dependent hydrolases superfamily. NagA family.</text>
</comment>
<dbReference type="Pfam" id="PF01979">
    <property type="entry name" value="Amidohydro_1"/>
    <property type="match status" value="1"/>
</dbReference>
<evidence type="ECO:0000256" key="3">
    <source>
        <dbReference type="ARBA" id="ARBA00022801"/>
    </source>
</evidence>
<dbReference type="InterPro" id="IPR006680">
    <property type="entry name" value="Amidohydro-rel"/>
</dbReference>